<organism evidence="1 2">
    <name type="scientific">Paramecium sonneborni</name>
    <dbReference type="NCBI Taxonomy" id="65129"/>
    <lineage>
        <taxon>Eukaryota</taxon>
        <taxon>Sar</taxon>
        <taxon>Alveolata</taxon>
        <taxon>Ciliophora</taxon>
        <taxon>Intramacronucleata</taxon>
        <taxon>Oligohymenophorea</taxon>
        <taxon>Peniculida</taxon>
        <taxon>Parameciidae</taxon>
        <taxon>Paramecium</taxon>
    </lineage>
</organism>
<dbReference type="Proteomes" id="UP000692954">
    <property type="component" value="Unassembled WGS sequence"/>
</dbReference>
<accession>A0A8S1QRH2</accession>
<proteinExistence type="predicted"/>
<sequence length="450" mass="53468">MSKEYICQEPQCNLQILHGNHTCFKIEELGSYYNQLFNQNIILDDNFFLTQIQILKETLDKIKTFYQTKLLIHQEQYALLFNEYQKQSPNWKLLAQNVEIGQNGFKLKIDSAEILIKIGDLLKLCQNIYNQNKTTQRLDSKLKIKINTPTESQTVEEEIQFVEIRAKQQEIISVGNESEKKIILLQYIEPDSCLILFENNSLANYNLSSKCLRQKIINCQKFYYFENKLGVQYNNILQLYNFDQKKKIFNLIEEFQVKEVIWFQLRGQDIIYQKENLYFYKSLLQNNYSEIELLQQNSNFPTINYLLGNKLALFINRSFKVYDLQFLQQIEWELKINDNIQEIKQNSKNYLVLIGYIKFYMISMIKQQIVRIFNFEEQNSLIIPSPSIPYLFLISNRGSIYESKTYFHNTKQQLFNITSQYPTAIFMDNQAILIGDDLGFIQKFKCSLGE</sequence>
<reference evidence="1" key="1">
    <citation type="submission" date="2021-01" db="EMBL/GenBank/DDBJ databases">
        <authorList>
            <consortium name="Genoscope - CEA"/>
            <person name="William W."/>
        </authorList>
    </citation>
    <scope>NUCLEOTIDE SEQUENCE</scope>
</reference>
<name>A0A8S1QRH2_9CILI</name>
<keyword evidence="2" id="KW-1185">Reference proteome</keyword>
<protein>
    <submittedName>
        <fullName evidence="1">Uncharacterized protein</fullName>
    </submittedName>
</protein>
<dbReference type="OrthoDB" id="305715at2759"/>
<evidence type="ECO:0000313" key="1">
    <source>
        <dbReference type="EMBL" id="CAD8118153.1"/>
    </source>
</evidence>
<dbReference type="AlphaFoldDB" id="A0A8S1QRH2"/>
<dbReference type="EMBL" id="CAJJDN010000116">
    <property type="protein sequence ID" value="CAD8118153.1"/>
    <property type="molecule type" value="Genomic_DNA"/>
</dbReference>
<comment type="caution">
    <text evidence="1">The sequence shown here is derived from an EMBL/GenBank/DDBJ whole genome shotgun (WGS) entry which is preliminary data.</text>
</comment>
<gene>
    <name evidence="1" type="ORF">PSON_ATCC_30995.1.T1160076</name>
</gene>
<evidence type="ECO:0000313" key="2">
    <source>
        <dbReference type="Proteomes" id="UP000692954"/>
    </source>
</evidence>